<dbReference type="Proteomes" id="UP000189229">
    <property type="component" value="Unassembled WGS sequence"/>
</dbReference>
<proteinExistence type="predicted"/>
<organism evidence="2 3">
    <name type="scientific">Mycobacterium kansasii</name>
    <dbReference type="NCBI Taxonomy" id="1768"/>
    <lineage>
        <taxon>Bacteria</taxon>
        <taxon>Bacillati</taxon>
        <taxon>Actinomycetota</taxon>
        <taxon>Actinomycetes</taxon>
        <taxon>Mycobacteriales</taxon>
        <taxon>Mycobacteriaceae</taxon>
        <taxon>Mycobacterium</taxon>
    </lineage>
</organism>
<dbReference type="PROSITE" id="PS51257">
    <property type="entry name" value="PROKAR_LIPOPROTEIN"/>
    <property type="match status" value="1"/>
</dbReference>
<keyword evidence="2" id="KW-0449">Lipoprotein</keyword>
<evidence type="ECO:0000256" key="1">
    <source>
        <dbReference type="SAM" id="MobiDB-lite"/>
    </source>
</evidence>
<protein>
    <submittedName>
        <fullName evidence="2">Putative lipoprotein</fullName>
    </submittedName>
</protein>
<name>A0A1V3WTH8_MYCKA</name>
<comment type="caution">
    <text evidence="2">The sequence shown here is derived from an EMBL/GenBank/DDBJ whole genome shotgun (WGS) entry which is preliminary data.</text>
</comment>
<accession>A0A1V3WTH8</accession>
<feature type="region of interest" description="Disordered" evidence="1">
    <location>
        <begin position="51"/>
        <end position="72"/>
    </location>
</feature>
<dbReference type="EMBL" id="MVBM01000006">
    <property type="protein sequence ID" value="OOK70227.1"/>
    <property type="molecule type" value="Genomic_DNA"/>
</dbReference>
<gene>
    <name evidence="2" type="ORF">BZL30_6726</name>
</gene>
<evidence type="ECO:0000313" key="2">
    <source>
        <dbReference type="EMBL" id="OOK70227.1"/>
    </source>
</evidence>
<reference evidence="2 3" key="1">
    <citation type="submission" date="2017-02" db="EMBL/GenBank/DDBJ databases">
        <title>Complete genome sequences of Mycobacterium kansasii strains isolated from rhesus macaques.</title>
        <authorList>
            <person name="Panda A."/>
            <person name="Nagaraj S."/>
            <person name="Zhao X."/>
            <person name="Tettelin H."/>
            <person name="Detolla L.J."/>
        </authorList>
    </citation>
    <scope>NUCLEOTIDE SEQUENCE [LARGE SCALE GENOMIC DNA]</scope>
    <source>
        <strain evidence="2 3">11-3813</strain>
    </source>
</reference>
<dbReference type="AlphaFoldDB" id="A0A1V3WTH8"/>
<sequence>MRGWSMPVDRRGFLTWSGLGMLTATGLVSACSNHPPAGKADYTLRIGHSQVEVAPANTSRPPPTTANSPGRC</sequence>
<evidence type="ECO:0000313" key="3">
    <source>
        <dbReference type="Proteomes" id="UP000189229"/>
    </source>
</evidence>